<dbReference type="PANTHER" id="PTHR43297">
    <property type="entry name" value="OLIGOPEPTIDE TRANSPORT ATP-BINDING PROTEIN APPD"/>
    <property type="match status" value="1"/>
</dbReference>
<evidence type="ECO:0000256" key="2">
    <source>
        <dbReference type="ARBA" id="ARBA00005417"/>
    </source>
</evidence>
<protein>
    <submittedName>
        <fullName evidence="9">ABC-type oligopeptide transport, ATP-binding component oppD 2</fullName>
    </submittedName>
</protein>
<evidence type="ECO:0000256" key="6">
    <source>
        <dbReference type="ARBA" id="ARBA00022967"/>
    </source>
</evidence>
<keyword evidence="7" id="KW-0472">Membrane</keyword>
<dbReference type="Proteomes" id="UP000000775">
    <property type="component" value="Chromosome"/>
</dbReference>
<evidence type="ECO:0000256" key="7">
    <source>
        <dbReference type="ARBA" id="ARBA00023136"/>
    </source>
</evidence>
<gene>
    <name evidence="9" type="primary">oppD fragment 2</name>
    <name evidence="9" type="ordered locus">Hac_1363</name>
</gene>
<keyword evidence="9" id="KW-0067">ATP-binding</keyword>
<evidence type="ECO:0000313" key="10">
    <source>
        <dbReference type="Proteomes" id="UP000000775"/>
    </source>
</evidence>
<dbReference type="KEGG" id="hac:Hac_1363"/>
<evidence type="ECO:0000256" key="5">
    <source>
        <dbReference type="ARBA" id="ARBA00022519"/>
    </source>
</evidence>
<dbReference type="InterPro" id="IPR027417">
    <property type="entry name" value="P-loop_NTPase"/>
</dbReference>
<proteinExistence type="inferred from homology"/>
<dbReference type="InterPro" id="IPR050388">
    <property type="entry name" value="ABC_Ni/Peptide_Import"/>
</dbReference>
<keyword evidence="10" id="KW-1185">Reference proteome</keyword>
<feature type="compositionally biased region" description="Polar residues" evidence="8">
    <location>
        <begin position="79"/>
        <end position="92"/>
    </location>
</feature>
<evidence type="ECO:0000256" key="1">
    <source>
        <dbReference type="ARBA" id="ARBA00004370"/>
    </source>
</evidence>
<dbReference type="AlphaFoldDB" id="Q17W76"/>
<dbReference type="STRING" id="382638.Hac_1363"/>
<dbReference type="PANTHER" id="PTHR43297:SF14">
    <property type="entry name" value="ATPASE AAA-TYPE CORE DOMAIN-CONTAINING PROTEIN"/>
    <property type="match status" value="1"/>
</dbReference>
<keyword evidence="3" id="KW-0813">Transport</keyword>
<keyword evidence="9" id="KW-0547">Nucleotide-binding</keyword>
<evidence type="ECO:0000313" key="9">
    <source>
        <dbReference type="EMBL" id="CAK00100.1"/>
    </source>
</evidence>
<dbReference type="SUPFAM" id="SSF52540">
    <property type="entry name" value="P-loop containing nucleoside triphosphate hydrolases"/>
    <property type="match status" value="1"/>
</dbReference>
<evidence type="ECO:0000256" key="8">
    <source>
        <dbReference type="SAM" id="MobiDB-lite"/>
    </source>
</evidence>
<sequence>MGIINAPKLLICDEPTTALDAQIQNQILDLLKQLSMEKNIALLFINHDLSAVKRLADRVYVLKKGELVETNLTKSFSVTPSTNIQNSRSKPQTCLLKN</sequence>
<keyword evidence="5" id="KW-0997">Cell inner membrane</keyword>
<keyword evidence="4" id="KW-1003">Cell membrane</keyword>
<evidence type="ECO:0000256" key="4">
    <source>
        <dbReference type="ARBA" id="ARBA00022475"/>
    </source>
</evidence>
<dbReference type="EMBL" id="AM260522">
    <property type="protein sequence ID" value="CAK00100.1"/>
    <property type="molecule type" value="Genomic_DNA"/>
</dbReference>
<dbReference type="eggNOG" id="COG4172">
    <property type="taxonomic scope" value="Bacteria"/>
</dbReference>
<comment type="subcellular location">
    <subcellularLocation>
        <location evidence="1">Membrane</location>
    </subcellularLocation>
</comment>
<dbReference type="GO" id="GO:0005524">
    <property type="term" value="F:ATP binding"/>
    <property type="evidence" value="ECO:0007669"/>
    <property type="project" value="UniProtKB-KW"/>
</dbReference>
<comment type="similarity">
    <text evidence="2">Belongs to the ABC transporter superfamily.</text>
</comment>
<feature type="region of interest" description="Disordered" evidence="8">
    <location>
        <begin position="79"/>
        <end position="98"/>
    </location>
</feature>
<organism evidence="9 10">
    <name type="scientific">Helicobacter acinonychis (strain Sheeba)</name>
    <dbReference type="NCBI Taxonomy" id="382638"/>
    <lineage>
        <taxon>Bacteria</taxon>
        <taxon>Pseudomonadati</taxon>
        <taxon>Campylobacterota</taxon>
        <taxon>Epsilonproteobacteria</taxon>
        <taxon>Campylobacterales</taxon>
        <taxon>Helicobacteraceae</taxon>
        <taxon>Helicobacter</taxon>
    </lineage>
</organism>
<accession>Q17W76</accession>
<dbReference type="HOGENOM" id="CLU_2329851_0_0_7"/>
<dbReference type="Gene3D" id="3.40.50.300">
    <property type="entry name" value="P-loop containing nucleotide triphosphate hydrolases"/>
    <property type="match status" value="1"/>
</dbReference>
<evidence type="ECO:0000256" key="3">
    <source>
        <dbReference type="ARBA" id="ARBA00022448"/>
    </source>
</evidence>
<dbReference type="GO" id="GO:0016020">
    <property type="term" value="C:membrane"/>
    <property type="evidence" value="ECO:0007669"/>
    <property type="project" value="UniProtKB-SubCell"/>
</dbReference>
<reference evidence="9 10" key="1">
    <citation type="journal article" date="2006" name="PLoS Genet.">
        <title>Who ate whom? Adaptive Helicobacter genomic changes that accompanied a host jump from early humans to large felines.</title>
        <authorList>
            <person name="Eppinger M."/>
            <person name="Baar C."/>
            <person name="Linz B."/>
            <person name="Raddatz G."/>
            <person name="Lanz C."/>
            <person name="Keller H."/>
            <person name="Morelli G."/>
            <person name="Gressmann H."/>
            <person name="Achtman M."/>
            <person name="Schuster S.C."/>
        </authorList>
    </citation>
    <scope>NUCLEOTIDE SEQUENCE [LARGE SCALE GENOMIC DNA]</scope>
    <source>
        <strain evidence="9 10">Sheeba</strain>
    </source>
</reference>
<name>Q17W76_HELAH</name>
<keyword evidence="6" id="KW-1278">Translocase</keyword>